<dbReference type="InterPro" id="IPR029063">
    <property type="entry name" value="SAM-dependent_MTases_sf"/>
</dbReference>
<dbReference type="EMBL" id="JAPJDO010000046">
    <property type="protein sequence ID" value="MCX2940729.1"/>
    <property type="molecule type" value="Genomic_DNA"/>
</dbReference>
<evidence type="ECO:0000259" key="2">
    <source>
        <dbReference type="Pfam" id="PF13649"/>
    </source>
</evidence>
<dbReference type="InterPro" id="IPR048976">
    <property type="entry name" value="WHD_PKMT"/>
</dbReference>
<evidence type="ECO:0000313" key="4">
    <source>
        <dbReference type="EMBL" id="MCX2940729.1"/>
    </source>
</evidence>
<accession>A0ABT3SMH8</accession>
<dbReference type="InterPro" id="IPR050723">
    <property type="entry name" value="CFA/CMAS"/>
</dbReference>
<dbReference type="GO" id="GO:0008168">
    <property type="term" value="F:methyltransferase activity"/>
    <property type="evidence" value="ECO:0007669"/>
    <property type="project" value="UniProtKB-KW"/>
</dbReference>
<dbReference type="Proteomes" id="UP001300745">
    <property type="component" value="Unassembled WGS sequence"/>
</dbReference>
<evidence type="ECO:0000259" key="1">
    <source>
        <dbReference type="Pfam" id="PF10119"/>
    </source>
</evidence>
<dbReference type="PANTHER" id="PTHR43667:SF2">
    <property type="entry name" value="FATTY ACID C-METHYL TRANSFERASE"/>
    <property type="match status" value="1"/>
</dbReference>
<dbReference type="PANTHER" id="PTHR43667">
    <property type="entry name" value="CYCLOPROPANE-FATTY-ACYL-PHOSPHOLIPID SYNTHASE"/>
    <property type="match status" value="1"/>
</dbReference>
<proteinExistence type="predicted"/>
<gene>
    <name evidence="4" type="ORF">ORI27_28975</name>
</gene>
<protein>
    <submittedName>
        <fullName evidence="4">Class I SAM-dependent methyltransferase</fullName>
    </submittedName>
</protein>
<sequence>MTQIHLPTTQPAARAGVGDIAARYDAAPYLNASYPKTQPARLAAIATMLGLRPPPVPSARVLELGCACGGNIIPLAARYPDMRCVGVDLSGVQIARGQVRLQQAGLTNVELHQQDITEIGAEYGQFDYIICHGVYSWVPEHVREAVLRVISALLAYDGVAVVSYNVLPGWHAKLAVRESLLAHTADLADPAEIVAEARRLMSLLKESGQQTPYGLALRFEAELMEVAPDDYILHDLLEPDNEPCTVTEFVQAARRHGLGYLAESDIHTMLNEFYGAAMAQTLRELSGGLLLQTERYIDIVTGRTLRQSVLVKQDQVRTANYSLGPECLADLHLSGRYELDPERDADGAFVFRTPAGRTVTSTSASVAAALQTLSQRYPATAGPAELMAAAAAGPEPAVTEDVLLDVLFRMLSNNMIDIFSEPIRVGTPDAELPAAPALTRLDAQSGASLTTNLRHEPVGIEPIDRLLLAQLDGSHDRAALCEVVLSAVRSGSIAIQRGEQAVVDEDERRRGAMATVAMILRALASRALLEP</sequence>
<comment type="caution">
    <text evidence="4">The sequence shown here is derived from an EMBL/GenBank/DDBJ whole genome shotgun (WGS) entry which is preliminary data.</text>
</comment>
<dbReference type="Gene3D" id="3.40.50.150">
    <property type="entry name" value="Vaccinia Virus protein VP39"/>
    <property type="match status" value="1"/>
</dbReference>
<dbReference type="SUPFAM" id="SSF53335">
    <property type="entry name" value="S-adenosyl-L-methionine-dependent methyltransferases"/>
    <property type="match status" value="1"/>
</dbReference>
<keyword evidence="4" id="KW-0808">Transferase</keyword>
<evidence type="ECO:0000259" key="3">
    <source>
        <dbReference type="Pfam" id="PF21782"/>
    </source>
</evidence>
<dbReference type="Pfam" id="PF21782">
    <property type="entry name" value="WHD_PKMT"/>
    <property type="match status" value="1"/>
</dbReference>
<dbReference type="GO" id="GO:0032259">
    <property type="term" value="P:methylation"/>
    <property type="evidence" value="ECO:0007669"/>
    <property type="project" value="UniProtKB-KW"/>
</dbReference>
<dbReference type="InterPro" id="IPR041698">
    <property type="entry name" value="Methyltransf_25"/>
</dbReference>
<dbReference type="RefSeq" id="WP_266000589.1">
    <property type="nucleotide sequence ID" value="NZ_JAPJDN010000046.1"/>
</dbReference>
<dbReference type="Pfam" id="PF10119">
    <property type="entry name" value="MethyTransf_Reg"/>
    <property type="match status" value="1"/>
</dbReference>
<feature type="domain" description="Methyltransferase" evidence="2">
    <location>
        <begin position="61"/>
        <end position="158"/>
    </location>
</feature>
<reference evidence="4 5" key="1">
    <citation type="submission" date="2022-11" db="EMBL/GenBank/DDBJ databases">
        <title>Mycobacterium sp. nov.</title>
        <authorList>
            <person name="Papic B."/>
            <person name="Spicic S."/>
            <person name="Duvnjak S."/>
        </authorList>
    </citation>
    <scope>NUCLEOTIDE SEQUENCE [LARGE SCALE GENOMIC DNA]</scope>
    <source>
        <strain evidence="4 5">CVI_P4</strain>
    </source>
</reference>
<dbReference type="InterPro" id="IPR018773">
    <property type="entry name" value="MeTrfase_reg_dom_prd"/>
</dbReference>
<feature type="domain" description="PKMT C-terminal winged helix" evidence="3">
    <location>
        <begin position="431"/>
        <end position="528"/>
    </location>
</feature>
<feature type="domain" description="Methyltransferase regulatory" evidence="1">
    <location>
        <begin position="229"/>
        <end position="312"/>
    </location>
</feature>
<evidence type="ECO:0000313" key="5">
    <source>
        <dbReference type="Proteomes" id="UP001300745"/>
    </source>
</evidence>
<keyword evidence="5" id="KW-1185">Reference proteome</keyword>
<dbReference type="CDD" id="cd02440">
    <property type="entry name" value="AdoMet_MTases"/>
    <property type="match status" value="1"/>
</dbReference>
<name>A0ABT3SMH8_9MYCO</name>
<organism evidence="4 5">
    <name type="scientific">Mycobacterium pinniadriaticum</name>
    <dbReference type="NCBI Taxonomy" id="2994102"/>
    <lineage>
        <taxon>Bacteria</taxon>
        <taxon>Bacillati</taxon>
        <taxon>Actinomycetota</taxon>
        <taxon>Actinomycetes</taxon>
        <taxon>Mycobacteriales</taxon>
        <taxon>Mycobacteriaceae</taxon>
        <taxon>Mycobacterium</taxon>
    </lineage>
</organism>
<keyword evidence="4" id="KW-0489">Methyltransferase</keyword>
<dbReference type="Pfam" id="PF13649">
    <property type="entry name" value="Methyltransf_25"/>
    <property type="match status" value="1"/>
</dbReference>